<evidence type="ECO:0000256" key="1">
    <source>
        <dbReference type="SAM" id="MobiDB-lite"/>
    </source>
</evidence>
<evidence type="ECO:0000313" key="2">
    <source>
        <dbReference type="EMBL" id="USQ75761.1"/>
    </source>
</evidence>
<accession>A0ABY4YG59</accession>
<evidence type="ECO:0008006" key="4">
    <source>
        <dbReference type="Google" id="ProtNLM"/>
    </source>
</evidence>
<keyword evidence="3" id="KW-1185">Reference proteome</keyword>
<sequence length="286" mass="30407">MIASSGALVLTLAACGGDSPEVVDPGTPTQDVSTDDGSSTETDTTGDAADATTDDAGDDSGTETETDSGEQAAGTPISPDEFITLLKSPGMENMTSFTLDMNMGMDGQSMIMKGAADLSDGTAMDIQMEVPGAGNIHMILIDGDAFMSMPGVTEDGQFIQMPLEEFMGADAEEFTDQVDITSQWDDWEAGAQEVTFVGVEDVDGEQLNHYELLLDTSKVESEDMAGMPGELTYDVWLDDQNFMRQVIFELEGVEAVMKMDNWGEPVDIAAPDAANIMQMPGMPTGR</sequence>
<organism evidence="2 3">
    <name type="scientific">Ornithinimicrobium cryptoxanthini</name>
    <dbReference type="NCBI Taxonomy" id="2934161"/>
    <lineage>
        <taxon>Bacteria</taxon>
        <taxon>Bacillati</taxon>
        <taxon>Actinomycetota</taxon>
        <taxon>Actinomycetes</taxon>
        <taxon>Micrococcales</taxon>
        <taxon>Ornithinimicrobiaceae</taxon>
        <taxon>Ornithinimicrobium</taxon>
    </lineage>
</organism>
<dbReference type="RefSeq" id="WP_252620210.1">
    <property type="nucleotide sequence ID" value="NZ_CP099490.1"/>
</dbReference>
<dbReference type="InterPro" id="IPR029046">
    <property type="entry name" value="LolA/LolB/LppX"/>
</dbReference>
<feature type="compositionally biased region" description="Low complexity" evidence="1">
    <location>
        <begin position="35"/>
        <end position="51"/>
    </location>
</feature>
<dbReference type="Proteomes" id="UP001056535">
    <property type="component" value="Chromosome"/>
</dbReference>
<feature type="region of interest" description="Disordered" evidence="1">
    <location>
        <begin position="16"/>
        <end position="80"/>
    </location>
</feature>
<name>A0ABY4YG59_9MICO</name>
<feature type="compositionally biased region" description="Acidic residues" evidence="1">
    <location>
        <begin position="52"/>
        <end position="68"/>
    </location>
</feature>
<protein>
    <recommendedName>
        <fullName evidence="4">LppX_LprAFG lipoprotein</fullName>
    </recommendedName>
</protein>
<reference evidence="2" key="1">
    <citation type="submission" date="2022-06" db="EMBL/GenBank/DDBJ databases">
        <title>Ornithinimicrobium JY.X270.</title>
        <authorList>
            <person name="Huang Y."/>
        </authorList>
    </citation>
    <scope>NUCLEOTIDE SEQUENCE</scope>
    <source>
        <strain evidence="2">JY.X270</strain>
    </source>
</reference>
<proteinExistence type="predicted"/>
<evidence type="ECO:0000313" key="3">
    <source>
        <dbReference type="Proteomes" id="UP001056535"/>
    </source>
</evidence>
<dbReference type="Gene3D" id="2.50.20.20">
    <property type="match status" value="1"/>
</dbReference>
<dbReference type="EMBL" id="CP099490">
    <property type="protein sequence ID" value="USQ75761.1"/>
    <property type="molecule type" value="Genomic_DNA"/>
</dbReference>
<gene>
    <name evidence="2" type="ORF">NF557_14270</name>
</gene>
<dbReference type="SUPFAM" id="SSF89392">
    <property type="entry name" value="Prokaryotic lipoproteins and lipoprotein localization factors"/>
    <property type="match status" value="1"/>
</dbReference>